<keyword evidence="3 4" id="KW-0808">Transferase</keyword>
<dbReference type="EC" id="2.4.1.-" evidence="5"/>
<dbReference type="PaxDb" id="4097-A0A1S3Z2H6"/>
<keyword evidence="6" id="KW-1185">Reference proteome</keyword>
<evidence type="ECO:0000313" key="7">
    <source>
        <dbReference type="RefSeq" id="XP_016458630.1"/>
    </source>
</evidence>
<dbReference type="GeneID" id="107782272"/>
<evidence type="ECO:0000256" key="2">
    <source>
        <dbReference type="ARBA" id="ARBA00022676"/>
    </source>
</evidence>
<dbReference type="GO" id="GO:0016138">
    <property type="term" value="P:glycoside biosynthetic process"/>
    <property type="evidence" value="ECO:0007669"/>
    <property type="project" value="UniProtKB-ARBA"/>
</dbReference>
<dbReference type="Proteomes" id="UP000790787">
    <property type="component" value="Chromosome 15"/>
</dbReference>
<evidence type="ECO:0000256" key="5">
    <source>
        <dbReference type="RuleBase" id="RU362057"/>
    </source>
</evidence>
<dbReference type="STRING" id="4097.A0A1S3Z2H6"/>
<dbReference type="SUPFAM" id="SSF53756">
    <property type="entry name" value="UDP-Glycosyltransferase/glycogen phosphorylase"/>
    <property type="match status" value="1"/>
</dbReference>
<dbReference type="KEGG" id="nta:107782272"/>
<dbReference type="FunFam" id="3.40.50.2000:FF:000060">
    <property type="entry name" value="Glycosyltransferase"/>
    <property type="match status" value="1"/>
</dbReference>
<dbReference type="SMR" id="A0A1S3Z2H6"/>
<dbReference type="Pfam" id="PF00201">
    <property type="entry name" value="UDPGT"/>
    <property type="match status" value="1"/>
</dbReference>
<dbReference type="CDD" id="cd03784">
    <property type="entry name" value="GT1_Gtf-like"/>
    <property type="match status" value="1"/>
</dbReference>
<organism evidence="6 7">
    <name type="scientific">Nicotiana tabacum</name>
    <name type="common">Common tobacco</name>
    <dbReference type="NCBI Taxonomy" id="4097"/>
    <lineage>
        <taxon>Eukaryota</taxon>
        <taxon>Viridiplantae</taxon>
        <taxon>Streptophyta</taxon>
        <taxon>Embryophyta</taxon>
        <taxon>Tracheophyta</taxon>
        <taxon>Spermatophyta</taxon>
        <taxon>Magnoliopsida</taxon>
        <taxon>eudicotyledons</taxon>
        <taxon>Gunneridae</taxon>
        <taxon>Pentapetalae</taxon>
        <taxon>asterids</taxon>
        <taxon>lamiids</taxon>
        <taxon>Solanales</taxon>
        <taxon>Solanaceae</taxon>
        <taxon>Nicotianoideae</taxon>
        <taxon>Nicotianeae</taxon>
        <taxon>Nicotiana</taxon>
    </lineage>
</organism>
<dbReference type="InterPro" id="IPR002213">
    <property type="entry name" value="UDP_glucos_trans"/>
</dbReference>
<dbReference type="RefSeq" id="XP_016458630.1">
    <property type="nucleotide sequence ID" value="XM_016603144.2"/>
</dbReference>
<dbReference type="OMA" id="NEMAMDY"/>
<evidence type="ECO:0000256" key="4">
    <source>
        <dbReference type="RuleBase" id="RU003718"/>
    </source>
</evidence>
<evidence type="ECO:0000313" key="6">
    <source>
        <dbReference type="Proteomes" id="UP000790787"/>
    </source>
</evidence>
<reference evidence="6" key="1">
    <citation type="journal article" date="2014" name="Nat. Commun.">
        <title>The tobacco genome sequence and its comparison with those of tomato and potato.</title>
        <authorList>
            <person name="Sierro N."/>
            <person name="Battey J.N."/>
            <person name="Ouadi S."/>
            <person name="Bakaher N."/>
            <person name="Bovet L."/>
            <person name="Willig A."/>
            <person name="Goepfert S."/>
            <person name="Peitsch M.C."/>
            <person name="Ivanov N.V."/>
        </authorList>
    </citation>
    <scope>NUCLEOTIDE SEQUENCE [LARGE SCALE GENOMIC DNA]</scope>
</reference>
<name>A0A1S3Z2H6_TOBAC</name>
<dbReference type="OrthoDB" id="5835829at2759"/>
<dbReference type="PANTHER" id="PTHR48047">
    <property type="entry name" value="GLYCOSYLTRANSFERASE"/>
    <property type="match status" value="1"/>
</dbReference>
<dbReference type="PROSITE" id="PS00375">
    <property type="entry name" value="UDPGT"/>
    <property type="match status" value="1"/>
</dbReference>
<dbReference type="AlphaFoldDB" id="A0A1S3Z2H6"/>
<dbReference type="InterPro" id="IPR035595">
    <property type="entry name" value="UDP_glycos_trans_CS"/>
</dbReference>
<evidence type="ECO:0000256" key="1">
    <source>
        <dbReference type="ARBA" id="ARBA00009995"/>
    </source>
</evidence>
<keyword evidence="2 4" id="KW-0328">Glycosyltransferase</keyword>
<dbReference type="RefSeq" id="XP_016458630.1">
    <property type="nucleotide sequence ID" value="XM_016603144.1"/>
</dbReference>
<reference evidence="7" key="2">
    <citation type="submission" date="2025-08" db="UniProtKB">
        <authorList>
            <consortium name="RefSeq"/>
        </authorList>
    </citation>
    <scope>IDENTIFICATION</scope>
    <source>
        <tissue evidence="7">Leaf</tissue>
    </source>
</reference>
<comment type="similarity">
    <text evidence="1 4">Belongs to the UDP-glycosyltransferase family.</text>
</comment>
<dbReference type="Gene3D" id="3.40.50.2000">
    <property type="entry name" value="Glycogen Phosphorylase B"/>
    <property type="match status" value="2"/>
</dbReference>
<dbReference type="PANTHER" id="PTHR48047:SF187">
    <property type="entry name" value="CROCETIN GLUCOSYLTRANSFERASE 3-LIKE"/>
    <property type="match status" value="1"/>
</dbReference>
<accession>A0A1S3Z2H6</accession>
<gene>
    <name evidence="7" type="primary">LOC107782272</name>
</gene>
<evidence type="ECO:0000256" key="3">
    <source>
        <dbReference type="ARBA" id="ARBA00022679"/>
    </source>
</evidence>
<proteinExistence type="inferred from homology"/>
<protein>
    <recommendedName>
        <fullName evidence="5">Glycosyltransferase</fullName>
        <ecNumber evidence="5">2.4.1.-</ecNumber>
    </recommendedName>
</protein>
<dbReference type="GO" id="GO:0035251">
    <property type="term" value="F:UDP-glucosyltransferase activity"/>
    <property type="evidence" value="ECO:0000318"/>
    <property type="project" value="GO_Central"/>
</dbReference>
<sequence>MILHSKNKLPNIFLKPKLREITCINTRTKKAINMEEIMGEILVVPFFGQGHVFPLTELCKKLSSFRFKTTLIISSDISSSVSSTLLLHPLVSVAAVDAPLPPPPKPGKFDPQPLMLHCKQLRQGMESILRSCRSVKNKFAISVVCAIVDAMMLSHIEDIFTTFQVPIVGFFPCGAACLAMDYAAWKTDVEYINPGETRFLPELPNEMAMDYVDIVRRYSSLEEAFGSEISRTKTKSFPTQPGDEPPWVEEVKVTVAILVNTFVELEQTFLEYLVKQTGLPIWGVGPMLPEKFWTLTASKSLLRDRDIRTNFSHKTNYSEDEVLNWLDSKSPSSIIYIAFGSDVVPTLEEHEEIAKALEESSRQNFIWVISKNQDYYPNGLETQVGKRGLIINGWAPQLLILSHSSTGGFLTHCGWNSTMEAIGQGVPLLAWPIRGDQFYNAKLIVCYLKIGHMVSSIGENIGLKRVKKEEIIQGVQRLMEDKQVHNRVKDLSHKYRHGFPISSAATLHDFKDFIMQAK</sequence>